<dbReference type="PANTHER" id="PTHR33596:SF17">
    <property type="entry name" value="COLD-REGULATED 413 INNER MEMBRANE PROTEIN 1, CHLOROPLASTIC-RELATED"/>
    <property type="match status" value="1"/>
</dbReference>
<protein>
    <submittedName>
        <fullName evidence="7">Uncharacterized protein</fullName>
    </submittedName>
</protein>
<dbReference type="Pfam" id="PF05562">
    <property type="entry name" value="WCOR413"/>
    <property type="match status" value="1"/>
</dbReference>
<dbReference type="EMBL" id="JBBWWQ010000004">
    <property type="protein sequence ID" value="KAK8949275.1"/>
    <property type="molecule type" value="Genomic_DNA"/>
</dbReference>
<keyword evidence="4 6" id="KW-1133">Transmembrane helix</keyword>
<evidence type="ECO:0000256" key="4">
    <source>
        <dbReference type="ARBA" id="ARBA00022989"/>
    </source>
</evidence>
<evidence type="ECO:0000256" key="5">
    <source>
        <dbReference type="ARBA" id="ARBA00023136"/>
    </source>
</evidence>
<comment type="subcellular location">
    <subcellularLocation>
        <location evidence="1">Membrane</location>
        <topology evidence="1">Multi-pass membrane protein</topology>
    </subcellularLocation>
</comment>
<evidence type="ECO:0000313" key="8">
    <source>
        <dbReference type="Proteomes" id="UP001418222"/>
    </source>
</evidence>
<feature type="transmembrane region" description="Helical" evidence="6">
    <location>
        <begin position="157"/>
        <end position="175"/>
    </location>
</feature>
<evidence type="ECO:0000256" key="1">
    <source>
        <dbReference type="ARBA" id="ARBA00004141"/>
    </source>
</evidence>
<dbReference type="Proteomes" id="UP001418222">
    <property type="component" value="Unassembled WGS sequence"/>
</dbReference>
<feature type="transmembrane region" description="Helical" evidence="6">
    <location>
        <begin position="187"/>
        <end position="206"/>
    </location>
</feature>
<evidence type="ECO:0000256" key="6">
    <source>
        <dbReference type="SAM" id="Phobius"/>
    </source>
</evidence>
<accession>A0AAP0BSE1</accession>
<keyword evidence="3 6" id="KW-0812">Transmembrane</keyword>
<proteinExistence type="inferred from homology"/>
<evidence type="ECO:0000256" key="3">
    <source>
        <dbReference type="ARBA" id="ARBA00022692"/>
    </source>
</evidence>
<dbReference type="PANTHER" id="PTHR33596">
    <property type="entry name" value="COLD-REGULATED 413 PLASMA MEMBRANE PROTEIN 2"/>
    <property type="match status" value="1"/>
</dbReference>
<keyword evidence="5 6" id="KW-0472">Membrane</keyword>
<gene>
    <name evidence="7" type="ORF">KSP39_PZI005285</name>
</gene>
<dbReference type="GO" id="GO:0016020">
    <property type="term" value="C:membrane"/>
    <property type="evidence" value="ECO:0007669"/>
    <property type="project" value="UniProtKB-SubCell"/>
</dbReference>
<sequence length="207" mass="22819">MSLLQSQFHTLALLPNNATHGVPALSLRRGINFARSASSLRFRRYARDLRRQNQCRCYAAAFSPHTLQCVSAVSSAVLMVTKGTVIQKSFLVPLFVLQAPPTVISWVKGRYGTWTAFLALLIRLFYLIPGELELPFLTMLLVISAPYEAINLRGSQTGVIISLAVAVYLAFQHFSKLGSLQRAFDQASFIATSAIICIVSVNCLLLL</sequence>
<evidence type="ECO:0000256" key="2">
    <source>
        <dbReference type="ARBA" id="ARBA00005852"/>
    </source>
</evidence>
<evidence type="ECO:0000313" key="7">
    <source>
        <dbReference type="EMBL" id="KAK8949275.1"/>
    </source>
</evidence>
<reference evidence="7 8" key="1">
    <citation type="journal article" date="2022" name="Nat. Plants">
        <title>Genomes of leafy and leafless Platanthera orchids illuminate the evolution of mycoheterotrophy.</title>
        <authorList>
            <person name="Li M.H."/>
            <person name="Liu K.W."/>
            <person name="Li Z."/>
            <person name="Lu H.C."/>
            <person name="Ye Q.L."/>
            <person name="Zhang D."/>
            <person name="Wang J.Y."/>
            <person name="Li Y.F."/>
            <person name="Zhong Z.M."/>
            <person name="Liu X."/>
            <person name="Yu X."/>
            <person name="Liu D.K."/>
            <person name="Tu X.D."/>
            <person name="Liu B."/>
            <person name="Hao Y."/>
            <person name="Liao X.Y."/>
            <person name="Jiang Y.T."/>
            <person name="Sun W.H."/>
            <person name="Chen J."/>
            <person name="Chen Y.Q."/>
            <person name="Ai Y."/>
            <person name="Zhai J.W."/>
            <person name="Wu S.S."/>
            <person name="Zhou Z."/>
            <person name="Hsiao Y.Y."/>
            <person name="Wu W.L."/>
            <person name="Chen Y.Y."/>
            <person name="Lin Y.F."/>
            <person name="Hsu J.L."/>
            <person name="Li C.Y."/>
            <person name="Wang Z.W."/>
            <person name="Zhao X."/>
            <person name="Zhong W.Y."/>
            <person name="Ma X.K."/>
            <person name="Ma L."/>
            <person name="Huang J."/>
            <person name="Chen G.Z."/>
            <person name="Huang M.Z."/>
            <person name="Huang L."/>
            <person name="Peng D.H."/>
            <person name="Luo Y.B."/>
            <person name="Zou S.Q."/>
            <person name="Chen S.P."/>
            <person name="Lan S."/>
            <person name="Tsai W.C."/>
            <person name="Van de Peer Y."/>
            <person name="Liu Z.J."/>
        </authorList>
    </citation>
    <scope>NUCLEOTIDE SEQUENCE [LARGE SCALE GENOMIC DNA]</scope>
    <source>
        <strain evidence="7">Lor287</strain>
    </source>
</reference>
<dbReference type="AlphaFoldDB" id="A0AAP0BSE1"/>
<comment type="similarity">
    <text evidence="2">Belongs to the Cold-regulated 413 protein family.</text>
</comment>
<comment type="caution">
    <text evidence="7">The sequence shown here is derived from an EMBL/GenBank/DDBJ whole genome shotgun (WGS) entry which is preliminary data.</text>
</comment>
<organism evidence="7 8">
    <name type="scientific">Platanthera zijinensis</name>
    <dbReference type="NCBI Taxonomy" id="2320716"/>
    <lineage>
        <taxon>Eukaryota</taxon>
        <taxon>Viridiplantae</taxon>
        <taxon>Streptophyta</taxon>
        <taxon>Embryophyta</taxon>
        <taxon>Tracheophyta</taxon>
        <taxon>Spermatophyta</taxon>
        <taxon>Magnoliopsida</taxon>
        <taxon>Liliopsida</taxon>
        <taxon>Asparagales</taxon>
        <taxon>Orchidaceae</taxon>
        <taxon>Orchidoideae</taxon>
        <taxon>Orchideae</taxon>
        <taxon>Orchidinae</taxon>
        <taxon>Platanthera</taxon>
    </lineage>
</organism>
<dbReference type="InterPro" id="IPR008892">
    <property type="entry name" value="COR413"/>
</dbReference>
<keyword evidence="8" id="KW-1185">Reference proteome</keyword>
<name>A0AAP0BSE1_9ASPA</name>